<gene>
    <name evidence="2" type="ORF">I6I10_10475</name>
    <name evidence="3" type="ORF">I6J21_05660</name>
</gene>
<evidence type="ECO:0000313" key="4">
    <source>
        <dbReference type="Proteomes" id="UP000596145"/>
    </source>
</evidence>
<dbReference type="EMBL" id="CP069534">
    <property type="protein sequence ID" value="QRP71603.1"/>
    <property type="molecule type" value="Genomic_DNA"/>
</dbReference>
<name>A0A7T4JUI6_9CORY</name>
<sequence length="231" mass="26413">MDGRKNNSVFKDLDRTFFVSDLHLGHPLVSRKRGFSTTDAHDEYIIGAIRRVTPHGANLIVMGDITVRREDYALEVIDQLKHELELSSLILLPGNHDMVHPMCGLDQNLRWSAPFNAVFDYITLQLETYVPQVGHVLLSHLPCNEAENRYTKPHLVRFAPKMNGYLVNVHGHTHRETLIDHNFVNLSLEATGLAPVSLRDVHYMTAMARKTERQQQKTYQLRELSLPSRAS</sequence>
<dbReference type="Proteomes" id="UP000596145">
    <property type="component" value="Chromosome"/>
</dbReference>
<proteinExistence type="predicted"/>
<dbReference type="InterPro" id="IPR029052">
    <property type="entry name" value="Metallo-depent_PP-like"/>
</dbReference>
<organism evidence="2 4">
    <name type="scientific">Corynebacterium glucuronolyticum</name>
    <dbReference type="NCBI Taxonomy" id="39791"/>
    <lineage>
        <taxon>Bacteria</taxon>
        <taxon>Bacillati</taxon>
        <taxon>Actinomycetota</taxon>
        <taxon>Actinomycetes</taxon>
        <taxon>Mycobacteriales</taxon>
        <taxon>Corynebacteriaceae</taxon>
        <taxon>Corynebacterium</taxon>
    </lineage>
</organism>
<dbReference type="AlphaFoldDB" id="A0A7T4JUI6"/>
<feature type="domain" description="Calcineurin-like phosphoesterase" evidence="1">
    <location>
        <begin position="16"/>
        <end position="175"/>
    </location>
</feature>
<dbReference type="Pfam" id="PF00149">
    <property type="entry name" value="Metallophos"/>
    <property type="match status" value="1"/>
</dbReference>
<dbReference type="EMBL" id="CP066007">
    <property type="protein sequence ID" value="QQB45885.1"/>
    <property type="molecule type" value="Genomic_DNA"/>
</dbReference>
<dbReference type="OrthoDB" id="5380073at2"/>
<reference evidence="2 4" key="1">
    <citation type="submission" date="2020-12" db="EMBL/GenBank/DDBJ databases">
        <title>FDA dAtabase for Regulatory Grade micrObial Sequences (FDA-ARGOS): Supporting development and validation of Infectious Disease Dx tests.</title>
        <authorList>
            <person name="Sproer C."/>
            <person name="Gronow S."/>
            <person name="Severitt S."/>
            <person name="Schroder I."/>
            <person name="Tallon L."/>
            <person name="Sadzewicz L."/>
            <person name="Zhao X."/>
            <person name="Boylan J."/>
            <person name="Ott S."/>
            <person name="Bowen H."/>
            <person name="Vavikolanu K."/>
            <person name="Mehta A."/>
            <person name="Aluvathingal J."/>
            <person name="Nadendla S."/>
            <person name="Lowell S."/>
            <person name="Myers T."/>
            <person name="Yan Y."/>
            <person name="Sichtig H."/>
        </authorList>
    </citation>
    <scope>NUCLEOTIDE SEQUENCE [LARGE SCALE GENOMIC DNA]</scope>
    <source>
        <strain evidence="2 4">FDAARGOS_1053</strain>
        <strain evidence="3">FDAARGOS_1191</strain>
    </source>
</reference>
<protein>
    <submittedName>
        <fullName evidence="2">Metallophosphoesterase</fullName>
    </submittedName>
</protein>
<dbReference type="Gene3D" id="3.60.21.10">
    <property type="match status" value="1"/>
</dbReference>
<evidence type="ECO:0000259" key="1">
    <source>
        <dbReference type="Pfam" id="PF00149"/>
    </source>
</evidence>
<evidence type="ECO:0000313" key="2">
    <source>
        <dbReference type="EMBL" id="QQB45885.1"/>
    </source>
</evidence>
<dbReference type="GO" id="GO:0016787">
    <property type="term" value="F:hydrolase activity"/>
    <property type="evidence" value="ECO:0007669"/>
    <property type="project" value="InterPro"/>
</dbReference>
<evidence type="ECO:0000313" key="3">
    <source>
        <dbReference type="EMBL" id="QRP71603.1"/>
    </source>
</evidence>
<accession>A0A7T4JUI6</accession>
<dbReference type="SUPFAM" id="SSF56300">
    <property type="entry name" value="Metallo-dependent phosphatases"/>
    <property type="match status" value="1"/>
</dbReference>
<dbReference type="RefSeq" id="WP_005392294.1">
    <property type="nucleotide sequence ID" value="NZ_CP066007.1"/>
</dbReference>
<dbReference type="Proteomes" id="UP000617681">
    <property type="component" value="Chromosome"/>
</dbReference>
<dbReference type="InterPro" id="IPR004843">
    <property type="entry name" value="Calcineurin-like_PHP"/>
</dbReference>
<dbReference type="GeneID" id="92759886"/>